<protein>
    <submittedName>
        <fullName evidence="4">DUF4350 domain-containing protein</fullName>
    </submittedName>
</protein>
<gene>
    <name evidence="4" type="ORF">OUY22_05210</name>
</gene>
<evidence type="ECO:0000313" key="5">
    <source>
        <dbReference type="Proteomes" id="UP001144036"/>
    </source>
</evidence>
<comment type="caution">
    <text evidence="4">The sequence shown here is derived from an EMBL/GenBank/DDBJ whole genome shotgun (WGS) entry which is preliminary data.</text>
</comment>
<keyword evidence="5" id="KW-1185">Reference proteome</keyword>
<reference evidence="4" key="1">
    <citation type="submission" date="2022-11" db="EMBL/GenBank/DDBJ databases">
        <title>Nonomuraea corallina sp. nov., a new species of the genus Nonomuraea isolated from sea side sediment in Thai sea.</title>
        <authorList>
            <person name="Ngamcharungchit C."/>
            <person name="Matsumoto A."/>
            <person name="Suriyachadkun C."/>
            <person name="Panbangred W."/>
            <person name="Inahashi Y."/>
            <person name="Intra B."/>
        </authorList>
    </citation>
    <scope>NUCLEOTIDE SEQUENCE</scope>
    <source>
        <strain evidence="4">MCN248</strain>
    </source>
</reference>
<dbReference type="RefSeq" id="WP_270153597.1">
    <property type="nucleotide sequence ID" value="NZ_JAPNNL010000012.1"/>
</dbReference>
<dbReference type="Pfam" id="PF14258">
    <property type="entry name" value="DUF4350"/>
    <property type="match status" value="1"/>
</dbReference>
<organism evidence="4 5">
    <name type="scientific">Nonomuraea corallina</name>
    <dbReference type="NCBI Taxonomy" id="2989783"/>
    <lineage>
        <taxon>Bacteria</taxon>
        <taxon>Bacillati</taxon>
        <taxon>Actinomycetota</taxon>
        <taxon>Actinomycetes</taxon>
        <taxon>Streptosporangiales</taxon>
        <taxon>Streptosporangiaceae</taxon>
        <taxon>Nonomuraea</taxon>
    </lineage>
</organism>
<accession>A0ABT4S6X9</accession>
<evidence type="ECO:0000256" key="2">
    <source>
        <dbReference type="SAM" id="Phobius"/>
    </source>
</evidence>
<keyword evidence="2" id="KW-0472">Membrane</keyword>
<feature type="compositionally biased region" description="Low complexity" evidence="1">
    <location>
        <begin position="8"/>
        <end position="20"/>
    </location>
</feature>
<name>A0ABT4S6X9_9ACTN</name>
<dbReference type="EMBL" id="JAPNNL010000012">
    <property type="protein sequence ID" value="MDA0632808.1"/>
    <property type="molecule type" value="Genomic_DNA"/>
</dbReference>
<dbReference type="InterPro" id="IPR025646">
    <property type="entry name" value="DUF4350"/>
</dbReference>
<keyword evidence="2" id="KW-0812">Transmembrane</keyword>
<feature type="transmembrane region" description="Helical" evidence="2">
    <location>
        <begin position="260"/>
        <end position="278"/>
    </location>
</feature>
<feature type="transmembrane region" description="Helical" evidence="2">
    <location>
        <begin position="31"/>
        <end position="50"/>
    </location>
</feature>
<sequence length="391" mass="40917">MTTPHQAPPAGGSASAPTSPTLRSMWRGGRLIALLGLIVVAIAAITTLLGPDPRQERFLDPDDTSLRGSKALAELLRARGVTVDRVDSVEKARALGGDRLLFASDTLYLATDDLTDLPGDRLLVGAFDLKQLAPGVEPAPEVARERSRAPECALPAAAAAGSAFIGGVAFEVPPGGTGCYPSREGWTLVTHAAPTGTTTVVGSGSFMTNLRLDEDGNAALAINLLDTGKPVTWLVRPENPSPGDLAGEEGRSIYDLMPPGIGWSLLMAGVAVVLVAFWRGRRLGPVVVERLPVVVRAAETVEGRGRLYRARKARERAAGALRAGALDRLIPRLGLGRGANGHEVVAAIAAGTDEDPRQVGDALYGPPPENDEGLVALAGYVDHIERKVSEL</sequence>
<keyword evidence="2" id="KW-1133">Transmembrane helix</keyword>
<dbReference type="Proteomes" id="UP001144036">
    <property type="component" value="Unassembled WGS sequence"/>
</dbReference>
<evidence type="ECO:0000259" key="3">
    <source>
        <dbReference type="Pfam" id="PF14258"/>
    </source>
</evidence>
<evidence type="ECO:0000313" key="4">
    <source>
        <dbReference type="EMBL" id="MDA0632808.1"/>
    </source>
</evidence>
<proteinExistence type="predicted"/>
<evidence type="ECO:0000256" key="1">
    <source>
        <dbReference type="SAM" id="MobiDB-lite"/>
    </source>
</evidence>
<feature type="domain" description="DUF4350" evidence="3">
    <location>
        <begin position="61"/>
        <end position="225"/>
    </location>
</feature>
<feature type="region of interest" description="Disordered" evidence="1">
    <location>
        <begin position="1"/>
        <end position="20"/>
    </location>
</feature>